<dbReference type="InterPro" id="IPR026816">
    <property type="entry name" value="Flavodoxin_dom"/>
</dbReference>
<organism evidence="2 3">
    <name type="scientific">Pontibacillus yanchengensis</name>
    <dbReference type="NCBI Taxonomy" id="462910"/>
    <lineage>
        <taxon>Bacteria</taxon>
        <taxon>Bacillati</taxon>
        <taxon>Bacillota</taxon>
        <taxon>Bacilli</taxon>
        <taxon>Bacillales</taxon>
        <taxon>Bacillaceae</taxon>
        <taxon>Pontibacillus</taxon>
    </lineage>
</organism>
<protein>
    <submittedName>
        <fullName evidence="2">Flavodoxin</fullName>
    </submittedName>
</protein>
<feature type="domain" description="Flavodoxin-like" evidence="1">
    <location>
        <begin position="15"/>
        <end position="173"/>
    </location>
</feature>
<dbReference type="Proteomes" id="UP000468638">
    <property type="component" value="Unassembled WGS sequence"/>
</dbReference>
<accession>A0A6I5A0Z4</accession>
<evidence type="ECO:0000313" key="3">
    <source>
        <dbReference type="Proteomes" id="UP000468638"/>
    </source>
</evidence>
<evidence type="ECO:0000313" key="2">
    <source>
        <dbReference type="EMBL" id="MYL34517.1"/>
    </source>
</evidence>
<dbReference type="AlphaFoldDB" id="A0A6I5A0Z4"/>
<dbReference type="EMBL" id="WMEQ01000009">
    <property type="protein sequence ID" value="MYL34517.1"/>
    <property type="molecule type" value="Genomic_DNA"/>
</dbReference>
<dbReference type="GO" id="GO:0006783">
    <property type="term" value="P:heme biosynthetic process"/>
    <property type="evidence" value="ECO:0007669"/>
    <property type="project" value="TreeGrafter"/>
</dbReference>
<dbReference type="InterPro" id="IPR008254">
    <property type="entry name" value="Flavodoxin/NO_synth"/>
</dbReference>
<name>A0A6I5A0Z4_9BACI</name>
<comment type="caution">
    <text evidence="2">The sequence shown here is derived from an EMBL/GenBank/DDBJ whole genome shotgun (WGS) entry which is preliminary data.</text>
</comment>
<evidence type="ECO:0000259" key="1">
    <source>
        <dbReference type="PROSITE" id="PS50902"/>
    </source>
</evidence>
<dbReference type="PANTHER" id="PTHR38030:SF2">
    <property type="entry name" value="PROTOPORPHYRINOGEN IX DEHYDROGENASE [QUINONE]"/>
    <property type="match status" value="1"/>
</dbReference>
<dbReference type="PROSITE" id="PS50902">
    <property type="entry name" value="FLAVODOXIN_LIKE"/>
    <property type="match status" value="1"/>
</dbReference>
<dbReference type="GO" id="GO:0010181">
    <property type="term" value="F:FMN binding"/>
    <property type="evidence" value="ECO:0007669"/>
    <property type="project" value="InterPro"/>
</dbReference>
<dbReference type="GO" id="GO:0070819">
    <property type="term" value="F:menaquinone-dependent protoporphyrinogen oxidase activity"/>
    <property type="evidence" value="ECO:0007669"/>
    <property type="project" value="TreeGrafter"/>
</dbReference>
<dbReference type="InterPro" id="IPR052200">
    <property type="entry name" value="Protoporphyrinogen_IX_DH"/>
</dbReference>
<dbReference type="SUPFAM" id="SSF52218">
    <property type="entry name" value="Flavoproteins"/>
    <property type="match status" value="1"/>
</dbReference>
<dbReference type="GO" id="GO:0016651">
    <property type="term" value="F:oxidoreductase activity, acting on NAD(P)H"/>
    <property type="evidence" value="ECO:0007669"/>
    <property type="project" value="UniProtKB-ARBA"/>
</dbReference>
<gene>
    <name evidence="2" type="ORF">GLW05_13045</name>
</gene>
<proteinExistence type="predicted"/>
<dbReference type="InterPro" id="IPR029039">
    <property type="entry name" value="Flavoprotein-like_sf"/>
</dbReference>
<reference evidence="2 3" key="1">
    <citation type="submission" date="2019-11" db="EMBL/GenBank/DDBJ databases">
        <title>Genome sequences of 17 halophilic strains isolated from different environments.</title>
        <authorList>
            <person name="Furrow R.E."/>
        </authorList>
    </citation>
    <scope>NUCLEOTIDE SEQUENCE [LARGE SCALE GENOMIC DNA]</scope>
    <source>
        <strain evidence="2 3">22514_16_FS</strain>
    </source>
</reference>
<dbReference type="Pfam" id="PF12724">
    <property type="entry name" value="Flavodoxin_5"/>
    <property type="match status" value="1"/>
</dbReference>
<dbReference type="PANTHER" id="PTHR38030">
    <property type="entry name" value="PROTOPORPHYRINOGEN IX DEHYDROGENASE [MENAQUINONE]"/>
    <property type="match status" value="1"/>
</dbReference>
<sequence length="173" mass="19920">MFRNHEYLEGSWMKTLILYATKYGSAEKVAHRLATKLPGDVQTISIMKDAPPPLTEFDTVILGGSIYMGTIQQQLSNYLNEHVEELLEKRVGLYICAGEQDPEVRSKELVDSFPRSLYEHAIVKEIVGHEYHFDKMNLFEKLMLRMKGIKKSCSALSDERIDHTAHMMAETRR</sequence>
<dbReference type="Gene3D" id="3.40.50.360">
    <property type="match status" value="1"/>
</dbReference>